<feature type="region of interest" description="Disordered" evidence="1">
    <location>
        <begin position="154"/>
        <end position="194"/>
    </location>
</feature>
<name>A0A182RPT5_ANOFN</name>
<dbReference type="Gene3D" id="3.40.50.1010">
    <property type="entry name" value="5'-nuclease"/>
    <property type="match status" value="1"/>
</dbReference>
<dbReference type="VEuPathDB" id="VectorBase:AFUN008268"/>
<evidence type="ECO:0000259" key="2">
    <source>
        <dbReference type="Pfam" id="PF13638"/>
    </source>
</evidence>
<accession>A0A182RPT5</accession>
<feature type="compositionally biased region" description="Low complexity" evidence="1">
    <location>
        <begin position="181"/>
        <end position="194"/>
    </location>
</feature>
<dbReference type="STRING" id="62324.A0A182RPT5"/>
<organism evidence="3">
    <name type="scientific">Anopheles funestus</name>
    <name type="common">African malaria mosquito</name>
    <dbReference type="NCBI Taxonomy" id="62324"/>
    <lineage>
        <taxon>Eukaryota</taxon>
        <taxon>Metazoa</taxon>
        <taxon>Ecdysozoa</taxon>
        <taxon>Arthropoda</taxon>
        <taxon>Hexapoda</taxon>
        <taxon>Insecta</taxon>
        <taxon>Pterygota</taxon>
        <taxon>Neoptera</taxon>
        <taxon>Endopterygota</taxon>
        <taxon>Diptera</taxon>
        <taxon>Nematocera</taxon>
        <taxon>Culicoidea</taxon>
        <taxon>Culicidae</taxon>
        <taxon>Anophelinae</taxon>
        <taxon>Anopheles</taxon>
    </lineage>
</organism>
<feature type="compositionally biased region" description="Low complexity" evidence="1">
    <location>
        <begin position="28"/>
        <end position="41"/>
    </location>
</feature>
<feature type="compositionally biased region" description="Low complexity" evidence="1">
    <location>
        <begin position="68"/>
        <end position="80"/>
    </location>
</feature>
<sequence length="655" mass="71306">MSLKRSASDDISDETVSKVRKSMMIPTAASKSKASASSVASGRKVLRSKLESSRTAVCSRPKPPKNQPAPQQATKQTPQASDAGQIRRVSAAVKMPDRSTSRRLDKTLSSIVKVNHKKDNGLPESWRKELYCARPGSAQARLENLRAALQKEVEEEKLTKAASSIPTKRTVGERSPPNGKVTSSSSTSQSRTASVTAVTATSAVAKMETVKHTVTDVSSVKHASTRPVTTVVVGKLGNTCGMDVDGVESNSPEPGISSHPTVHNGRSFGRYNASAKFPNHNTSNRLDKTLSSIVKAKDKKDKGLPVAWRNELYGTRHGSAQARLENFRAALEKEIEEQNLSKAASSIPMKPTVGEKSSPKVNVTPSPSTSQSNSPPFTKLSASSAIPEPSAIKHTDAVPEDSIVKQNIPVQAEINRTENLEDSCEMDVDETISPEPAVPLPLAEAASSKCMEYDSIGESTMQQQNTKLLEEVKPNTLKNTPEETNDDSHEVASDLKTKYKDGLSAFANYFYCVIDTNIFIENYNDFQDFLSRKYSGSQPIVVVPYKVLHELDLVKHKKPQLGPKITPVVKFLHQMLRAKDARVKGQHPWDDTIELMPVHSPDDSIINCALQVQSVAASGNVKVVLVSNDCNMLTKAIVANLTSCTMEELQSDYKF</sequence>
<dbReference type="Pfam" id="PF13638">
    <property type="entry name" value="PIN_4"/>
    <property type="match status" value="1"/>
</dbReference>
<dbReference type="CDD" id="cd18727">
    <property type="entry name" value="PIN_Swt1-like"/>
    <property type="match status" value="1"/>
</dbReference>
<dbReference type="PANTHER" id="PTHR16161">
    <property type="entry name" value="TRANSCRIPTIONAL PROTEIN SWT1"/>
    <property type="match status" value="1"/>
</dbReference>
<feature type="compositionally biased region" description="Basic and acidic residues" evidence="1">
    <location>
        <begin position="95"/>
        <end position="106"/>
    </location>
</feature>
<feature type="compositionally biased region" description="Low complexity" evidence="1">
    <location>
        <begin position="361"/>
        <end position="383"/>
    </location>
</feature>
<feature type="domain" description="PIN" evidence="2">
    <location>
        <begin position="512"/>
        <end position="646"/>
    </location>
</feature>
<feature type="region of interest" description="Disordered" evidence="1">
    <location>
        <begin position="22"/>
        <end position="108"/>
    </location>
</feature>
<evidence type="ECO:0000313" key="3">
    <source>
        <dbReference type="EnsemblMetazoa" id="AFUN008268-PA"/>
    </source>
</evidence>
<proteinExistence type="predicted"/>
<dbReference type="GO" id="GO:0005634">
    <property type="term" value="C:nucleus"/>
    <property type="evidence" value="ECO:0007669"/>
    <property type="project" value="TreeGrafter"/>
</dbReference>
<dbReference type="PANTHER" id="PTHR16161:SF0">
    <property type="entry name" value="TRANSCRIPTIONAL PROTEIN SWT1"/>
    <property type="match status" value="1"/>
</dbReference>
<dbReference type="SUPFAM" id="SSF88723">
    <property type="entry name" value="PIN domain-like"/>
    <property type="match status" value="1"/>
</dbReference>
<dbReference type="InterPro" id="IPR002716">
    <property type="entry name" value="PIN_dom"/>
</dbReference>
<dbReference type="EnsemblMetazoa" id="AFUN008268-RA">
    <property type="protein sequence ID" value="AFUN008268-PA"/>
    <property type="gene ID" value="AFUN008268"/>
</dbReference>
<feature type="region of interest" description="Disordered" evidence="1">
    <location>
        <begin position="338"/>
        <end position="383"/>
    </location>
</feature>
<reference evidence="3" key="1">
    <citation type="submission" date="2020-05" db="UniProtKB">
        <authorList>
            <consortium name="EnsemblMetazoa"/>
        </authorList>
    </citation>
    <scope>IDENTIFICATION</scope>
    <source>
        <strain evidence="3">FUMOZ</strain>
    </source>
</reference>
<dbReference type="InterPro" id="IPR029060">
    <property type="entry name" value="PIN-like_dom_sf"/>
</dbReference>
<evidence type="ECO:0000256" key="1">
    <source>
        <dbReference type="SAM" id="MobiDB-lite"/>
    </source>
</evidence>
<dbReference type="AlphaFoldDB" id="A0A182RPT5"/>
<dbReference type="InterPro" id="IPR052626">
    <property type="entry name" value="SWT1_Regulator"/>
</dbReference>
<dbReference type="VEuPathDB" id="VectorBase:AFUN2_001298"/>
<protein>
    <submittedName>
        <fullName evidence="3">PINc domain-containing protein</fullName>
    </submittedName>
</protein>